<gene>
    <name evidence="1" type="ORF">PEV8663_04100</name>
</gene>
<dbReference type="Proteomes" id="UP000220836">
    <property type="component" value="Unassembled WGS sequence"/>
</dbReference>
<protein>
    <submittedName>
        <fullName evidence="1">Uncharacterized protein</fullName>
    </submittedName>
</protein>
<name>A0A238L2B8_9RHOB</name>
<accession>A0A238L2B8</accession>
<evidence type="ECO:0000313" key="2">
    <source>
        <dbReference type="Proteomes" id="UP000220836"/>
    </source>
</evidence>
<reference evidence="1 2" key="1">
    <citation type="submission" date="2017-05" db="EMBL/GenBank/DDBJ databases">
        <authorList>
            <person name="Song R."/>
            <person name="Chenine A.L."/>
            <person name="Ruprecht R.M."/>
        </authorList>
    </citation>
    <scope>NUCLEOTIDE SEQUENCE [LARGE SCALE GENOMIC DNA]</scope>
    <source>
        <strain evidence="1 2">CECT 8663</strain>
    </source>
</reference>
<proteinExistence type="predicted"/>
<evidence type="ECO:0000313" key="1">
    <source>
        <dbReference type="EMBL" id="SMX49117.1"/>
    </source>
</evidence>
<sequence>MTTPLSAYCCFFGVCSQMVGLGTATVEPFEHFLVDLPISCVDGTCVAGYFDQICALVRSSHVFPLPAGDLHNKSVKSGLLERF</sequence>
<keyword evidence="2" id="KW-1185">Reference proteome</keyword>
<organism evidence="1 2">
    <name type="scientific">Pelagimonas varians</name>
    <dbReference type="NCBI Taxonomy" id="696760"/>
    <lineage>
        <taxon>Bacteria</taxon>
        <taxon>Pseudomonadati</taxon>
        <taxon>Pseudomonadota</taxon>
        <taxon>Alphaproteobacteria</taxon>
        <taxon>Rhodobacterales</taxon>
        <taxon>Roseobacteraceae</taxon>
        <taxon>Pelagimonas</taxon>
    </lineage>
</organism>
<dbReference type="EMBL" id="FXYH01000020">
    <property type="protein sequence ID" value="SMX49117.1"/>
    <property type="molecule type" value="Genomic_DNA"/>
</dbReference>
<dbReference type="AlphaFoldDB" id="A0A238L2B8"/>